<keyword evidence="1" id="KW-1133">Transmembrane helix</keyword>
<keyword evidence="1" id="KW-0472">Membrane</keyword>
<protein>
    <submittedName>
        <fullName evidence="2">Uncharacterized protein</fullName>
    </submittedName>
</protein>
<dbReference type="RefSeq" id="WP_082437246.1">
    <property type="nucleotide sequence ID" value="NZ_JAMXAX010000115.1"/>
</dbReference>
<sequence length="128" mass="12784">MARKVKTEKELGEALKSGADEIEIEGDLAKKTIRIRATGQVAWAIAFGAIGIAAFATYATLGTGGTAGPVAAPAAGFTAAAAVGILGIPATTSAIAIAIAAGGVGALTTLRKYKEISRTANSITLKKR</sequence>
<accession>A0ABV8DAZ8</accession>
<keyword evidence="1" id="KW-0812">Transmembrane</keyword>
<reference evidence="3" key="1">
    <citation type="journal article" date="2019" name="Int. J. Syst. Evol. Microbiol.">
        <title>The Global Catalogue of Microorganisms (GCM) 10K type strain sequencing project: providing services to taxonomists for standard genome sequencing and annotation.</title>
        <authorList>
            <consortium name="The Broad Institute Genomics Platform"/>
            <consortium name="The Broad Institute Genome Sequencing Center for Infectious Disease"/>
            <person name="Wu L."/>
            <person name="Ma J."/>
        </authorList>
    </citation>
    <scope>NUCLEOTIDE SEQUENCE [LARGE SCALE GENOMIC DNA]</scope>
    <source>
        <strain evidence="3">CCUG 2113</strain>
    </source>
</reference>
<evidence type="ECO:0000256" key="1">
    <source>
        <dbReference type="SAM" id="Phobius"/>
    </source>
</evidence>
<evidence type="ECO:0000313" key="3">
    <source>
        <dbReference type="Proteomes" id="UP001595693"/>
    </source>
</evidence>
<organism evidence="2 3">
    <name type="scientific">Acidovorax facilis</name>
    <dbReference type="NCBI Taxonomy" id="12917"/>
    <lineage>
        <taxon>Bacteria</taxon>
        <taxon>Pseudomonadati</taxon>
        <taxon>Pseudomonadota</taxon>
        <taxon>Betaproteobacteria</taxon>
        <taxon>Burkholderiales</taxon>
        <taxon>Comamonadaceae</taxon>
        <taxon>Acidovorax</taxon>
    </lineage>
</organism>
<name>A0ABV8DAZ8_9BURK</name>
<gene>
    <name evidence="2" type="ORF">ACFOW3_12835</name>
</gene>
<dbReference type="EMBL" id="JBHSAJ010000034">
    <property type="protein sequence ID" value="MFC3935502.1"/>
    <property type="molecule type" value="Genomic_DNA"/>
</dbReference>
<comment type="caution">
    <text evidence="2">The sequence shown here is derived from an EMBL/GenBank/DDBJ whole genome shotgun (WGS) entry which is preliminary data.</text>
</comment>
<dbReference type="Proteomes" id="UP001595693">
    <property type="component" value="Unassembled WGS sequence"/>
</dbReference>
<feature type="transmembrane region" description="Helical" evidence="1">
    <location>
        <begin position="81"/>
        <end position="108"/>
    </location>
</feature>
<keyword evidence="3" id="KW-1185">Reference proteome</keyword>
<evidence type="ECO:0000313" key="2">
    <source>
        <dbReference type="EMBL" id="MFC3935502.1"/>
    </source>
</evidence>
<proteinExistence type="predicted"/>
<feature type="transmembrane region" description="Helical" evidence="1">
    <location>
        <begin position="41"/>
        <end position="61"/>
    </location>
</feature>